<keyword evidence="2" id="KW-1185">Reference proteome</keyword>
<organism evidence="1 2">
    <name type="scientific">Ollibium composti</name>
    <dbReference type="NCBI Taxonomy" id="2675109"/>
    <lineage>
        <taxon>Bacteria</taxon>
        <taxon>Pseudomonadati</taxon>
        <taxon>Pseudomonadota</taxon>
        <taxon>Alphaproteobacteria</taxon>
        <taxon>Hyphomicrobiales</taxon>
        <taxon>Phyllobacteriaceae</taxon>
        <taxon>Ollibium</taxon>
    </lineage>
</organism>
<dbReference type="RefSeq" id="WP_136355944.1">
    <property type="nucleotide sequence ID" value="NZ_SSNY01000003.1"/>
</dbReference>
<protein>
    <recommendedName>
        <fullName evidence="3">DUF1579 domain-containing protein</fullName>
    </recommendedName>
</protein>
<accession>A0ABY2Q9N0</accession>
<dbReference type="EMBL" id="SSNY01000003">
    <property type="protein sequence ID" value="THF58581.1"/>
    <property type="molecule type" value="Genomic_DNA"/>
</dbReference>
<dbReference type="Proteomes" id="UP000306441">
    <property type="component" value="Unassembled WGS sequence"/>
</dbReference>
<reference evidence="1 2" key="1">
    <citation type="submission" date="2019-04" db="EMBL/GenBank/DDBJ databases">
        <title>Mesorhizobium composti sp. nov., isolated from compost.</title>
        <authorList>
            <person name="Lin S.-Y."/>
            <person name="Hameed A."/>
            <person name="Hsieh Y.-T."/>
            <person name="Young C.-C."/>
        </authorList>
    </citation>
    <scope>NUCLEOTIDE SEQUENCE [LARGE SCALE GENOMIC DNA]</scope>
    <source>
        <strain evidence="1 2">CC-YTH430</strain>
    </source>
</reference>
<evidence type="ECO:0000313" key="2">
    <source>
        <dbReference type="Proteomes" id="UP000306441"/>
    </source>
</evidence>
<comment type="caution">
    <text evidence="1">The sequence shown here is derived from an EMBL/GenBank/DDBJ whole genome shotgun (WGS) entry which is preliminary data.</text>
</comment>
<proteinExistence type="predicted"/>
<gene>
    <name evidence="1" type="ORF">E6C48_07505</name>
</gene>
<sequence>MALVGCVMAGAGSARADESAFLKSMEGSWAGKGSVKVRITAPTIRVSCKFKSTAAADSLALDGDCRGLLVFSRHFSATLKSSGSKYSGSYVGSATGPAGLNGVRKGSAINLGITWAKPVNGDRTARMTVEKNGDDGMTLTTTDTDLRTGEAVVTSRIELKRM</sequence>
<evidence type="ECO:0000313" key="1">
    <source>
        <dbReference type="EMBL" id="THF58581.1"/>
    </source>
</evidence>
<name>A0ABY2Q9N0_9HYPH</name>
<evidence type="ECO:0008006" key="3">
    <source>
        <dbReference type="Google" id="ProtNLM"/>
    </source>
</evidence>